<organism evidence="1">
    <name type="scientific">Anguilla anguilla</name>
    <name type="common">European freshwater eel</name>
    <name type="synonym">Muraena anguilla</name>
    <dbReference type="NCBI Taxonomy" id="7936"/>
    <lineage>
        <taxon>Eukaryota</taxon>
        <taxon>Metazoa</taxon>
        <taxon>Chordata</taxon>
        <taxon>Craniata</taxon>
        <taxon>Vertebrata</taxon>
        <taxon>Euteleostomi</taxon>
        <taxon>Actinopterygii</taxon>
        <taxon>Neopterygii</taxon>
        <taxon>Teleostei</taxon>
        <taxon>Anguilliformes</taxon>
        <taxon>Anguillidae</taxon>
        <taxon>Anguilla</taxon>
    </lineage>
</organism>
<proteinExistence type="predicted"/>
<protein>
    <submittedName>
        <fullName evidence="1">Uncharacterized protein</fullName>
    </submittedName>
</protein>
<name>A0A0E9QIE8_ANGAN</name>
<sequence length="43" mass="4830">MIGSHQPIRLSTTRILLLSHICSLEAMGFGGQQLAWIYLCLTR</sequence>
<reference evidence="1" key="1">
    <citation type="submission" date="2014-11" db="EMBL/GenBank/DDBJ databases">
        <authorList>
            <person name="Amaro Gonzalez C."/>
        </authorList>
    </citation>
    <scope>NUCLEOTIDE SEQUENCE</scope>
</reference>
<dbReference type="EMBL" id="GBXM01092734">
    <property type="protein sequence ID" value="JAH15843.1"/>
    <property type="molecule type" value="Transcribed_RNA"/>
</dbReference>
<evidence type="ECO:0000313" key="1">
    <source>
        <dbReference type="EMBL" id="JAH15843.1"/>
    </source>
</evidence>
<dbReference type="AlphaFoldDB" id="A0A0E9QIE8"/>
<accession>A0A0E9QIE8</accession>
<reference evidence="1" key="2">
    <citation type="journal article" date="2015" name="Fish Shellfish Immunol.">
        <title>Early steps in the European eel (Anguilla anguilla)-Vibrio vulnificus interaction in the gills: Role of the RtxA13 toxin.</title>
        <authorList>
            <person name="Callol A."/>
            <person name="Pajuelo D."/>
            <person name="Ebbesson L."/>
            <person name="Teles M."/>
            <person name="MacKenzie S."/>
            <person name="Amaro C."/>
        </authorList>
    </citation>
    <scope>NUCLEOTIDE SEQUENCE</scope>
</reference>